<keyword evidence="2" id="KW-1185">Reference proteome</keyword>
<evidence type="ECO:0000313" key="1">
    <source>
        <dbReference type="EMBL" id="BAZ00304.1"/>
    </source>
</evidence>
<dbReference type="EMBL" id="AP018248">
    <property type="protein sequence ID" value="BAZ00304.1"/>
    <property type="molecule type" value="Genomic_DNA"/>
</dbReference>
<dbReference type="AlphaFoldDB" id="A0A1Z4N3J7"/>
<accession>A0A1Z4N3J7</accession>
<name>A0A1Z4N3J7_9CYAN</name>
<protein>
    <recommendedName>
        <fullName evidence="3">DUF928 domain-containing protein</fullName>
    </recommendedName>
</protein>
<dbReference type="KEGG" id="ttq:NIES37_42930"/>
<gene>
    <name evidence="1" type="ORF">NIES37_42930</name>
</gene>
<sequence>MFKIDHRKSLLGFALIPLAIASGSIVSENLANAQNIRQTQQMLAQSVDWVGLFWQRRPKKRLASRGVVQPVCAISPGLVDTYKLWSDRPLFLWHSPGNNQDAQVVVRDYDSQEVVWQKSVKIADQQAAYDAEKPLEPGKFYQWQLSGSNNWTTFQVMEASDRQKIQSGLQALEQQLKSAKASPEEIALKKADFFINYEIQHTTETGTFHPWSDAFQILYQVETPSTSFVKQRADFVTNVCKPASAARNQAK</sequence>
<dbReference type="Proteomes" id="UP000218785">
    <property type="component" value="Chromosome"/>
</dbReference>
<evidence type="ECO:0000313" key="2">
    <source>
        <dbReference type="Proteomes" id="UP000218785"/>
    </source>
</evidence>
<evidence type="ECO:0008006" key="3">
    <source>
        <dbReference type="Google" id="ProtNLM"/>
    </source>
</evidence>
<dbReference type="RefSeq" id="WP_096579083.1">
    <property type="nucleotide sequence ID" value="NZ_CAWNJS010000001.1"/>
</dbReference>
<organism evidence="1 2">
    <name type="scientific">Tolypothrix tenuis PCC 7101</name>
    <dbReference type="NCBI Taxonomy" id="231146"/>
    <lineage>
        <taxon>Bacteria</taxon>
        <taxon>Bacillati</taxon>
        <taxon>Cyanobacteriota</taxon>
        <taxon>Cyanophyceae</taxon>
        <taxon>Nostocales</taxon>
        <taxon>Tolypothrichaceae</taxon>
        <taxon>Tolypothrix</taxon>
    </lineage>
</organism>
<reference evidence="1 2" key="1">
    <citation type="submission" date="2017-06" db="EMBL/GenBank/DDBJ databases">
        <title>Genome sequencing of cyanobaciteial culture collection at National Institute for Environmental Studies (NIES).</title>
        <authorList>
            <person name="Hirose Y."/>
            <person name="Shimura Y."/>
            <person name="Fujisawa T."/>
            <person name="Nakamura Y."/>
            <person name="Kawachi M."/>
        </authorList>
    </citation>
    <scope>NUCLEOTIDE SEQUENCE [LARGE SCALE GENOMIC DNA]</scope>
    <source>
        <strain evidence="1 2">NIES-37</strain>
    </source>
</reference>
<proteinExistence type="predicted"/>